<evidence type="ECO:0000256" key="3">
    <source>
        <dbReference type="ARBA" id="ARBA00022980"/>
    </source>
</evidence>
<evidence type="ECO:0000256" key="6">
    <source>
        <dbReference type="ARBA" id="ARBA00035157"/>
    </source>
</evidence>
<evidence type="ECO:0000256" key="1">
    <source>
        <dbReference type="ARBA" id="ARBA00004173"/>
    </source>
</evidence>
<evidence type="ECO:0000256" key="4">
    <source>
        <dbReference type="ARBA" id="ARBA00023128"/>
    </source>
</evidence>
<name>A0A411K8W9_9SCHI</name>
<dbReference type="EMBL" id="MK457734">
    <property type="protein sequence ID" value="QBC74713.1"/>
    <property type="molecule type" value="Genomic_DNA"/>
</dbReference>
<dbReference type="GO" id="GO:0005739">
    <property type="term" value="C:mitochondrion"/>
    <property type="evidence" value="ECO:0007669"/>
    <property type="project" value="UniProtKB-SubCell"/>
</dbReference>
<proteinExistence type="inferred from homology"/>
<evidence type="ECO:0000313" key="7">
    <source>
        <dbReference type="EMBL" id="QBC74713.1"/>
    </source>
</evidence>
<dbReference type="RefSeq" id="YP_009555971.1">
    <property type="nucleotide sequence ID" value="NC_040930.1"/>
</dbReference>
<evidence type="ECO:0000256" key="2">
    <source>
        <dbReference type="ARBA" id="ARBA00010761"/>
    </source>
</evidence>
<dbReference type="AlphaFoldDB" id="A0A411K8W9"/>
<comment type="subcellular location">
    <subcellularLocation>
        <location evidence="1">Mitochondrion</location>
    </subcellularLocation>
</comment>
<comment type="similarity">
    <text evidence="2">Belongs to the universal ribosomal protein uS3 family.</text>
</comment>
<keyword evidence="5" id="KW-0687">Ribonucleoprotein</keyword>
<dbReference type="Pfam" id="PF05316">
    <property type="entry name" value="VAR1"/>
    <property type="match status" value="1"/>
</dbReference>
<accession>A0A411K8W9</accession>
<geneLocation type="mitochondrion" evidence="7"/>
<dbReference type="GeneID" id="39110753"/>
<dbReference type="GO" id="GO:0005840">
    <property type="term" value="C:ribosome"/>
    <property type="evidence" value="ECO:0007669"/>
    <property type="project" value="UniProtKB-KW"/>
</dbReference>
<gene>
    <name evidence="7" type="primary">rps3</name>
</gene>
<sequence length="242" mass="27531">MNFNKLKAISSNFLNHFFANNSSNFAIGHNDSNKPTLLLGKMELLPMFNSNSKVIYALQFPYFNFNRMNNEDSDNLFLYVEWKLNLIIKNELANINLNNGLMNSSLTIKLMPYEMETPYSDSLILAKYTAWIFSANKKYTKNFLKDPLAFMNIIDNNLPLNTTKVKHSSVGLNNVTLKGIKLNYNLIKPNIIAQKGNTVELTKGSCPLYFIPSNQNGQLDECQFSILSKVGTVNIKVKLFFA</sequence>
<keyword evidence="4 7" id="KW-0496">Mitochondrion</keyword>
<dbReference type="GO" id="GO:0006412">
    <property type="term" value="P:translation"/>
    <property type="evidence" value="ECO:0007669"/>
    <property type="project" value="InterPro"/>
</dbReference>
<dbReference type="GO" id="GO:1990904">
    <property type="term" value="C:ribonucleoprotein complex"/>
    <property type="evidence" value="ECO:0007669"/>
    <property type="project" value="UniProtKB-KW"/>
</dbReference>
<reference evidence="7" key="1">
    <citation type="journal article" date="2011" name="Science">
        <title>Comparative functional genomics of the fission yeasts.</title>
        <authorList>
            <person name="Rhind N."/>
            <person name="Chen Z."/>
            <person name="Yassour M."/>
            <person name="Thompson D.A."/>
            <person name="Haas B.J."/>
            <person name="Habib N."/>
            <person name="Wapinski I."/>
            <person name="Roy S."/>
            <person name="Lin M.F."/>
            <person name="Heiman D.I."/>
            <person name="Young S.K."/>
            <person name="Furuya K."/>
            <person name="Guo Y."/>
            <person name="Pidoux A."/>
            <person name="Chen H.M."/>
            <person name="Robbertse B."/>
            <person name="Goldberg J.M."/>
            <person name="Aoki K."/>
            <person name="Bayne E.H."/>
            <person name="Berlin A.M."/>
            <person name="Desjardins C.A."/>
            <person name="Dobbs E."/>
            <person name="Dukaj L."/>
            <person name="Fan L."/>
            <person name="FitzGerald M.G."/>
            <person name="French C."/>
            <person name="Gujja S."/>
            <person name="Hansen K."/>
            <person name="Keifenheim D."/>
            <person name="Levin J.Z."/>
            <person name="Mosher R.A."/>
            <person name="Mueller C.A."/>
            <person name="Pfiffner J."/>
            <person name="Priest M."/>
            <person name="Russ C."/>
            <person name="Smialowska A."/>
            <person name="Swoboda P."/>
            <person name="Sykes S.M."/>
            <person name="Vaughn M."/>
            <person name="Vengrova S."/>
            <person name="Yoder R."/>
            <person name="Zeng Q."/>
            <person name="Allshire R."/>
            <person name="Baulcombe D."/>
            <person name="Birren B.W."/>
            <person name="Brown W."/>
            <person name="Ekwall K."/>
            <person name="Kellis M."/>
            <person name="Leatherwood J."/>
            <person name="Levin H."/>
            <person name="Margalit H."/>
            <person name="Martienssen R."/>
            <person name="Nieduszynski C.A."/>
            <person name="Spatafora J.W."/>
            <person name="Friedman N."/>
            <person name="Dalgaard J.Z."/>
            <person name="Baumann P."/>
            <person name="Niki H."/>
            <person name="Regev A."/>
            <person name="Nusbaum C."/>
        </authorList>
    </citation>
    <scope>NUCLEOTIDE SEQUENCE</scope>
    <source>
        <strain evidence="7">OY26</strain>
    </source>
</reference>
<dbReference type="InterPro" id="IPR007980">
    <property type="entry name" value="Ribosomal_uS3m_fun"/>
</dbReference>
<organism evidence="7">
    <name type="scientific">Schizosaccharomyces cryophilus</name>
    <dbReference type="NCBI Taxonomy" id="866546"/>
    <lineage>
        <taxon>Eukaryota</taxon>
        <taxon>Fungi</taxon>
        <taxon>Dikarya</taxon>
        <taxon>Ascomycota</taxon>
        <taxon>Taphrinomycotina</taxon>
        <taxon>Schizosaccharomycetes</taxon>
        <taxon>Schizosaccharomycetales</taxon>
        <taxon>Schizosaccharomycetaceae</taxon>
        <taxon>Schizosaccharomyces</taxon>
    </lineage>
</organism>
<dbReference type="GO" id="GO:0003735">
    <property type="term" value="F:structural constituent of ribosome"/>
    <property type="evidence" value="ECO:0007669"/>
    <property type="project" value="InterPro"/>
</dbReference>
<reference evidence="7" key="2">
    <citation type="submission" date="2019-01" db="EMBL/GenBank/DDBJ databases">
        <authorList>
            <person name="Nusbaum C."/>
        </authorList>
    </citation>
    <scope>NUCLEOTIDE SEQUENCE</scope>
    <source>
        <strain evidence="7">OY26</strain>
    </source>
</reference>
<keyword evidence="3 7" id="KW-0689">Ribosomal protein</keyword>
<evidence type="ECO:0000256" key="5">
    <source>
        <dbReference type="ARBA" id="ARBA00023274"/>
    </source>
</evidence>
<protein>
    <recommendedName>
        <fullName evidence="6">Small ribosomal subunit protein uS3m</fullName>
    </recommendedName>
</protein>